<feature type="compositionally biased region" description="Low complexity" evidence="3">
    <location>
        <begin position="1168"/>
        <end position="1182"/>
    </location>
</feature>
<evidence type="ECO:0000259" key="5">
    <source>
        <dbReference type="Pfam" id="PF15735"/>
    </source>
</evidence>
<feature type="compositionally biased region" description="Basic and acidic residues" evidence="3">
    <location>
        <begin position="86"/>
        <end position="97"/>
    </location>
</feature>
<feature type="compositionally biased region" description="Low complexity" evidence="3">
    <location>
        <begin position="1143"/>
        <end position="1153"/>
    </location>
</feature>
<feature type="compositionally biased region" description="Low complexity" evidence="3">
    <location>
        <begin position="113"/>
        <end position="126"/>
    </location>
</feature>
<feature type="compositionally biased region" description="Low complexity" evidence="3">
    <location>
        <begin position="1247"/>
        <end position="1257"/>
    </location>
</feature>
<reference evidence="6 7" key="1">
    <citation type="submission" date="2018-10" db="EMBL/GenBank/DDBJ databases">
        <title>Genome assembly for a Yunnan-Guizhou Plateau 3E fish, Anabarilius grahami (Regan), and its evolutionary and genetic applications.</title>
        <authorList>
            <person name="Jiang W."/>
        </authorList>
    </citation>
    <scope>NUCLEOTIDE SEQUENCE [LARGE SCALE GENOMIC DNA]</scope>
    <source>
        <strain evidence="6">AG-KIZ</strain>
        <tissue evidence="6">Muscle</tissue>
    </source>
</reference>
<feature type="compositionally biased region" description="Polar residues" evidence="3">
    <location>
        <begin position="786"/>
        <end position="810"/>
    </location>
</feature>
<keyword evidence="6" id="KW-0238">DNA-binding</keyword>
<feature type="compositionally biased region" description="Low complexity" evidence="3">
    <location>
        <begin position="921"/>
        <end position="941"/>
    </location>
</feature>
<dbReference type="InterPro" id="IPR039225">
    <property type="entry name" value="AHDC1"/>
</dbReference>
<sequence length="1752" mass="191558">MSRLSGRLRSGGVRLTCEALADKDCSDDEGPSLWEGDEEQGGTSVGPTDSTPASSLHYSFYSPPSLANGLRNHEEQLRRRARRRRQTEYVEEVHTQEQMHIQQNTQPQVHTPQLSHSLTQSSTHLQPHTHIPMDTHMWMDTNTLTHKRTPTDTGSSLIEQDPSLIPEDLSLPSKTETHNVHVQSAPLLHTSPPPKTLSPPQYNPSSLPKEETEHNSTCKPEMDRTTDPDHVRITGQSTVMTSVEAERKYTLRSSGRPRFPCHLRKSSRLRRAAEDSMFKRELDQQDEEEEENRVWRTEEIRPMEEHPPEVCAAASSFEVLPSPAISADVTPNHSMRTSEGEGIITHHAVRGKRQGRYLGVRKIVVKVARIPVHMSRRQKSYKISSLEPACAGLHGEGVPTGEGPEGGVGGEPGANVSREPTALLRMKNNGKSVMVMFPPGELPVILKRRRGRPPKQALPGQPDMHETRVGAASAAEPKKIRRRRTVKLPSPQPSYVNDTNDVKVEYADVLSKLAFLNRQPPSTGRCSPPRCWTPTEPETFHIPPENPSLSTLLHRLTGFRRRGGRAGCMGSRGGGAAGSSDSFKRSFSDFFETIGKKRKVPASEPGTPRKRGKGVAGGINRAALGDAVQGEKVKKRRSRKNGGLKNCTGAQGQDWQNENSSWIGKGDRDNPEKASSYQSPCSPRGGFQSSEASKGGMYHSPGMRGVCSGEESQGMFAGYFRSLLDSDDSSDLLDISMSSPAGRQEGRKVTPGYEGGSPGAAHRWSPAFPKRSPKGAACLGEGAPLSSPQTQGSSATKPSYSYSVSQTSPTPSFPKSPALLLSRSPSSPHPSGGFPQYPPSYSAGVPQGGSIYPLPQQQQQQQQQRPSDCSFTYGTKTPSVPSAQCQMSYSNYQGSAKRSYSGYPGPPHSTIQRGDSGATSPGGSYMSVSKSSPYSLSSSPPEGCRQYTSTAQWGYRQGGNNWGSDAYGTHQFHGYSDYGVAGTGSESKDILDISNYTPQKAKQRPCPDTLSESSSDSSHTGGGGMSVVGGAFRPRDVPMPEGQSSLSSLEKLMLDWNENSAGPSYNWSQNVLFQGGAKPGRGRRKKSETHNEKEACSVPPGSPASPPMQGGPKRSATGGRQPRGARGRGGFSPCQRDRPPPQKNKSQKPSTPSGSGQMGSGGLYQETLDYYSGDSSSLSPLSHAPESCEYPSPYSVHTSTPSSDERFAHVYPPDSASVSPSLSNQSDALKQYPKPGPPSQTYGHAARTFSPTLSPTPRLLPQCGSAMSPHRVPKDQFSQYDSPSYSGSPCWYGQGGSVAGSPQNYEEQRTPAVSLPSHKRDMSLMVSGMRVPSHSSYPSPLQRGPSMSTCVSGTLDSSPQHDEMGYHGMCPNLIPSTAALDLQHGHFVPDIQLSFVCFYHNRRTDTHALPLKDAVLVKMFRGQGLSVLVLVQLLVSLTVPRAYSSTSDDDPAFLVISIEKNDGRLLTSEVRKNDLESSLWTDEDSRLTGYEDENELEGPQAAARELILQPWASEQPSFFAELLRFTQFITTTEVNCSVVQDSDRNQSKRFPDHSDVLCIDHWKGKRGCVAYSFSLDGKDAAFLDTMLYAGCEVHRFDPSGRGGRDPAYIKNHRVWLDWRNPRSHSQAGLVGNVQHRLLDIMESLGHTTVDVLRMDLESAEWRILESWIKDGTLKRINRLILTIHLQWAGFEVGGDEEEVVRFWYSVLRAVRISGLQLVHSAHGPGHIVLRHKLANSHSSYTLSWIRTREQAR</sequence>
<dbReference type="OrthoDB" id="8950893at2759"/>
<dbReference type="Pfam" id="PF13383">
    <property type="entry name" value="Methyltransf_22"/>
    <property type="match status" value="1"/>
</dbReference>
<dbReference type="EMBL" id="RJVU01028973">
    <property type="protein sequence ID" value="ROL48687.1"/>
    <property type="molecule type" value="Genomic_DNA"/>
</dbReference>
<dbReference type="InterPro" id="IPR025714">
    <property type="entry name" value="Methyltranfer_dom"/>
</dbReference>
<feature type="compositionally biased region" description="Basic and acidic residues" evidence="3">
    <location>
        <begin position="208"/>
        <end position="230"/>
    </location>
</feature>
<dbReference type="InterPro" id="IPR032757">
    <property type="entry name" value="DUF4683"/>
</dbReference>
<feature type="domain" description="Methyltransferase" evidence="4">
    <location>
        <begin position="1564"/>
        <end position="1672"/>
    </location>
</feature>
<proteinExistence type="predicted"/>
<feature type="region of interest" description="Disordered" evidence="3">
    <location>
        <begin position="598"/>
        <end position="698"/>
    </location>
</feature>
<feature type="compositionally biased region" description="Polar residues" evidence="3">
    <location>
        <begin position="909"/>
        <end position="919"/>
    </location>
</feature>
<evidence type="ECO:0000256" key="2">
    <source>
        <dbReference type="ARBA" id="ARBA00023242"/>
    </source>
</evidence>
<evidence type="ECO:0000259" key="4">
    <source>
        <dbReference type="Pfam" id="PF13383"/>
    </source>
</evidence>
<dbReference type="PANTHER" id="PTHR15617:SF1">
    <property type="entry name" value="TRANSCRIPTION FACTOR GIBBIN"/>
    <property type="match status" value="1"/>
</dbReference>
<gene>
    <name evidence="6" type="ORF">DPX16_7623</name>
</gene>
<feature type="compositionally biased region" description="Polar residues" evidence="3">
    <location>
        <begin position="41"/>
        <end position="57"/>
    </location>
</feature>
<feature type="compositionally biased region" description="Gly residues" evidence="3">
    <location>
        <begin position="394"/>
        <end position="412"/>
    </location>
</feature>
<feature type="domain" description="DUF4683" evidence="5">
    <location>
        <begin position="477"/>
        <end position="535"/>
    </location>
</feature>
<feature type="region of interest" description="Disordered" evidence="3">
    <location>
        <begin position="996"/>
        <end position="1046"/>
    </location>
</feature>
<keyword evidence="2" id="KW-0539">Nucleus</keyword>
<feature type="compositionally biased region" description="Polar residues" evidence="3">
    <location>
        <begin position="1063"/>
        <end position="1072"/>
    </location>
</feature>
<organism evidence="6 7">
    <name type="scientific">Anabarilius grahami</name>
    <name type="common">Kanglang fish</name>
    <name type="synonym">Barilius grahami</name>
    <dbReference type="NCBI Taxonomy" id="495550"/>
    <lineage>
        <taxon>Eukaryota</taxon>
        <taxon>Metazoa</taxon>
        <taxon>Chordata</taxon>
        <taxon>Craniata</taxon>
        <taxon>Vertebrata</taxon>
        <taxon>Euteleostomi</taxon>
        <taxon>Actinopterygii</taxon>
        <taxon>Neopterygii</taxon>
        <taxon>Teleostei</taxon>
        <taxon>Ostariophysi</taxon>
        <taxon>Cypriniformes</taxon>
        <taxon>Xenocyprididae</taxon>
        <taxon>Xenocypridinae</taxon>
        <taxon>Xenocypridinae incertae sedis</taxon>
        <taxon>Anabarilius</taxon>
    </lineage>
</organism>
<feature type="compositionally biased region" description="Polar residues" evidence="3">
    <location>
        <begin position="865"/>
        <end position="898"/>
    </location>
</feature>
<accession>A0A3N0YR52</accession>
<feature type="region of interest" description="Disordered" evidence="3">
    <location>
        <begin position="1063"/>
        <end position="1257"/>
    </location>
</feature>
<feature type="compositionally biased region" description="Polar residues" evidence="3">
    <location>
        <begin position="1333"/>
        <end position="1357"/>
    </location>
</feature>
<feature type="region of interest" description="Disordered" evidence="3">
    <location>
        <begin position="393"/>
        <end position="418"/>
    </location>
</feature>
<comment type="subcellular location">
    <subcellularLocation>
        <location evidence="1">Nucleus</location>
    </subcellularLocation>
</comment>
<feature type="region of interest" description="Disordered" evidence="3">
    <location>
        <begin position="184"/>
        <end position="230"/>
    </location>
</feature>
<feature type="compositionally biased region" description="Polar residues" evidence="3">
    <location>
        <begin position="98"/>
        <end position="112"/>
    </location>
</feature>
<dbReference type="GO" id="GO:0005634">
    <property type="term" value="C:nucleus"/>
    <property type="evidence" value="ECO:0007669"/>
    <property type="project" value="UniProtKB-SubCell"/>
</dbReference>
<keyword evidence="7" id="KW-1185">Reference proteome</keyword>
<name>A0A3N0YR52_ANAGA</name>
<evidence type="ECO:0000313" key="7">
    <source>
        <dbReference type="Proteomes" id="UP000281406"/>
    </source>
</evidence>
<evidence type="ECO:0000313" key="6">
    <source>
        <dbReference type="EMBL" id="ROL48687.1"/>
    </source>
</evidence>
<dbReference type="PANTHER" id="PTHR15617">
    <property type="entry name" value="TRANSCRIPTION FACTOR GIBBIN"/>
    <property type="match status" value="1"/>
</dbReference>
<feature type="region of interest" description="Disordered" evidence="3">
    <location>
        <begin position="275"/>
        <end position="294"/>
    </location>
</feature>
<feature type="compositionally biased region" description="Polar residues" evidence="3">
    <location>
        <begin position="1216"/>
        <end position="1228"/>
    </location>
</feature>
<dbReference type="Pfam" id="PF15735">
    <property type="entry name" value="DUF4683"/>
    <property type="match status" value="1"/>
</dbReference>
<feature type="region of interest" description="Disordered" evidence="3">
    <location>
        <begin position="1330"/>
        <end position="1357"/>
    </location>
</feature>
<feature type="compositionally biased region" description="Polar residues" evidence="3">
    <location>
        <begin position="648"/>
        <end position="662"/>
    </location>
</feature>
<feature type="region of interest" description="Disordered" evidence="3">
    <location>
        <begin position="450"/>
        <end position="478"/>
    </location>
</feature>
<evidence type="ECO:0000256" key="1">
    <source>
        <dbReference type="ARBA" id="ARBA00004123"/>
    </source>
</evidence>
<protein>
    <submittedName>
        <fullName evidence="6">AT-hook DNA-binding motif-containing protein 1</fullName>
    </submittedName>
</protein>
<feature type="compositionally biased region" description="Polar residues" evidence="3">
    <location>
        <begin position="673"/>
        <end position="692"/>
    </location>
</feature>
<feature type="compositionally biased region" description="Low complexity" evidence="3">
    <location>
        <begin position="815"/>
        <end position="831"/>
    </location>
</feature>
<feature type="region of interest" description="Disordered" evidence="3">
    <location>
        <begin position="22"/>
        <end position="129"/>
    </location>
</feature>
<feature type="compositionally biased region" description="Basic residues" evidence="3">
    <location>
        <begin position="633"/>
        <end position="642"/>
    </location>
</feature>
<feature type="region of interest" description="Disordered" evidence="3">
    <location>
        <begin position="731"/>
        <end position="946"/>
    </location>
</feature>
<feature type="compositionally biased region" description="Acidic residues" evidence="3">
    <location>
        <begin position="25"/>
        <end position="40"/>
    </location>
</feature>
<evidence type="ECO:0000256" key="3">
    <source>
        <dbReference type="SAM" id="MobiDB-lite"/>
    </source>
</evidence>
<dbReference type="GO" id="GO:0003677">
    <property type="term" value="F:DNA binding"/>
    <property type="evidence" value="ECO:0007669"/>
    <property type="project" value="UniProtKB-KW"/>
</dbReference>
<dbReference type="Proteomes" id="UP000281406">
    <property type="component" value="Unassembled WGS sequence"/>
</dbReference>
<comment type="caution">
    <text evidence="6">The sequence shown here is derived from an EMBL/GenBank/DDBJ whole genome shotgun (WGS) entry which is preliminary data.</text>
</comment>